<dbReference type="SUPFAM" id="SSF52047">
    <property type="entry name" value="RNI-like"/>
    <property type="match status" value="1"/>
</dbReference>
<accession>A0A9W8JTS2</accession>
<dbReference type="AlphaFoldDB" id="A0A9W8JTS2"/>
<dbReference type="OrthoDB" id="3365698at2759"/>
<name>A0A9W8JTS2_9AGAR</name>
<organism evidence="1 2">
    <name type="scientific">Agrocybe chaxingu</name>
    <dbReference type="NCBI Taxonomy" id="84603"/>
    <lineage>
        <taxon>Eukaryota</taxon>
        <taxon>Fungi</taxon>
        <taxon>Dikarya</taxon>
        <taxon>Basidiomycota</taxon>
        <taxon>Agaricomycotina</taxon>
        <taxon>Agaricomycetes</taxon>
        <taxon>Agaricomycetidae</taxon>
        <taxon>Agaricales</taxon>
        <taxon>Agaricineae</taxon>
        <taxon>Strophariaceae</taxon>
        <taxon>Agrocybe</taxon>
    </lineage>
</organism>
<dbReference type="EMBL" id="JANKHO010001246">
    <property type="protein sequence ID" value="KAJ3502684.1"/>
    <property type="molecule type" value="Genomic_DNA"/>
</dbReference>
<evidence type="ECO:0000313" key="2">
    <source>
        <dbReference type="Proteomes" id="UP001148786"/>
    </source>
</evidence>
<evidence type="ECO:0008006" key="3">
    <source>
        <dbReference type="Google" id="ProtNLM"/>
    </source>
</evidence>
<gene>
    <name evidence="1" type="ORF">NLJ89_g8777</name>
</gene>
<evidence type="ECO:0000313" key="1">
    <source>
        <dbReference type="EMBL" id="KAJ3502684.1"/>
    </source>
</evidence>
<dbReference type="Proteomes" id="UP001148786">
    <property type="component" value="Unassembled WGS sequence"/>
</dbReference>
<proteinExistence type="predicted"/>
<sequence length="579" mass="66221">MIATPMITSQFDSLLGTSYIPDDDEILQVRSLITEKGRELEKIDAEMSRIMASYVKLKKTRERMRADIEPYRRFIAISRRLPDYILQQIFLSCLPEQYGAIMSVREPPLIFTLVCRRWRQLALSTPSLWASFYVPVPLPSYSFGDEEEQIPEDPALTVTVARVKAIQDWGQRAQQCPLAITLRNELSYNSDGQVYYDLLLSAILSLSKCWKHLAIFATVPQIQRVVGLSQSQAPNLESLTVAANTPREDENMQTPFDNPELFKSTALRRLTFRALYGNIRIMPISWSTLTHISVSEGYACKTHSVDDIAYILTACKRLISFSFDMGVIHQYDELHTSSPRDMPAISLPHLKHIHLRTGHHVTGDAPAAGLPLDVPAIQEVSYYFAQSLTRPSALHFWLETSYGRLQTLETSHTLFQQDDFLACLYLCPNLETLKIDVSSGPMTAPLPVWAFSDEFFRRFTTFDDSRRILCPKMKKLQFVTERRFNELTDGGILELIRGKQDGNVSGLSKLEILDMFLPRRQSIPLGVHVNPYVDDGLDLRLAFEHEADNTGLRPSFNRPPEPFRWDVRQEARRYYDSLT</sequence>
<keyword evidence="2" id="KW-1185">Reference proteome</keyword>
<dbReference type="Gene3D" id="1.20.1280.50">
    <property type="match status" value="1"/>
</dbReference>
<dbReference type="Gene3D" id="3.80.10.10">
    <property type="entry name" value="Ribonuclease Inhibitor"/>
    <property type="match status" value="1"/>
</dbReference>
<comment type="caution">
    <text evidence="1">The sequence shown here is derived from an EMBL/GenBank/DDBJ whole genome shotgun (WGS) entry which is preliminary data.</text>
</comment>
<protein>
    <recommendedName>
        <fullName evidence="3">F-box domain-containing protein</fullName>
    </recommendedName>
</protein>
<dbReference type="InterPro" id="IPR032675">
    <property type="entry name" value="LRR_dom_sf"/>
</dbReference>
<reference evidence="1" key="1">
    <citation type="submission" date="2022-07" db="EMBL/GenBank/DDBJ databases">
        <title>Genome Sequence of Agrocybe chaxingu.</title>
        <authorList>
            <person name="Buettner E."/>
        </authorList>
    </citation>
    <scope>NUCLEOTIDE SEQUENCE</scope>
    <source>
        <strain evidence="1">MP-N11</strain>
    </source>
</reference>